<sequence length="218" mass="23266">MSIETPSAASFSPIRSPVVSRSSSLAGKPRKPSPLRRSSTPEDSQLRLKLADERSVGEESEEEENEQGETDVQQQGRRASDGQALAATSPSTSTLTASQITPAFTNASTSKSTSHLAGMSYDIAPRTTTTLANSKYTLPPIRPHPKFPHSTSIRPMRPLSSVTGGTSAPHSVGSLTSVPHAGQGTSKAPQRQKIIVPAKSWKACFDLNLTQKELARFD</sequence>
<feature type="compositionally biased region" description="Low complexity" evidence="1">
    <location>
        <begin position="84"/>
        <end position="98"/>
    </location>
</feature>
<reference evidence="2" key="1">
    <citation type="submission" date="2020-07" db="EMBL/GenBank/DDBJ databases">
        <title>Draft Genome Sequence of a Deep-Sea Yeast, Naganishia (Cryptococcus) liquefaciens strain N6.</title>
        <authorList>
            <person name="Han Y.W."/>
            <person name="Kajitani R."/>
            <person name="Morimoto H."/>
            <person name="Parhat M."/>
            <person name="Tsubouchi H."/>
            <person name="Bakenova O."/>
            <person name="Ogata M."/>
            <person name="Argunhan B."/>
            <person name="Aoki R."/>
            <person name="Kajiwara S."/>
            <person name="Itoh T."/>
            <person name="Iwasaki H."/>
        </authorList>
    </citation>
    <scope>NUCLEOTIDE SEQUENCE</scope>
    <source>
        <strain evidence="2">N6</strain>
    </source>
</reference>
<gene>
    <name evidence="2" type="ORF">NliqN6_4828</name>
</gene>
<evidence type="ECO:0000256" key="1">
    <source>
        <dbReference type="SAM" id="MobiDB-lite"/>
    </source>
</evidence>
<accession>A0A8H3TVP3</accession>
<feature type="compositionally biased region" description="Acidic residues" evidence="1">
    <location>
        <begin position="58"/>
        <end position="69"/>
    </location>
</feature>
<dbReference type="EMBL" id="BLZA01000030">
    <property type="protein sequence ID" value="GHJ88426.1"/>
    <property type="molecule type" value="Genomic_DNA"/>
</dbReference>
<protein>
    <submittedName>
        <fullName evidence="2">Uncharacterized protein</fullName>
    </submittedName>
</protein>
<comment type="caution">
    <text evidence="2">The sequence shown here is derived from an EMBL/GenBank/DDBJ whole genome shotgun (WGS) entry which is preliminary data.</text>
</comment>
<dbReference type="OrthoDB" id="2595958at2759"/>
<feature type="compositionally biased region" description="Low complexity" evidence="1">
    <location>
        <begin position="10"/>
        <end position="24"/>
    </location>
</feature>
<dbReference type="Proteomes" id="UP000620104">
    <property type="component" value="Unassembled WGS sequence"/>
</dbReference>
<feature type="compositionally biased region" description="Basic and acidic residues" evidence="1">
    <location>
        <begin position="44"/>
        <end position="57"/>
    </location>
</feature>
<organism evidence="2 3">
    <name type="scientific">Naganishia liquefaciens</name>
    <dbReference type="NCBI Taxonomy" id="104408"/>
    <lineage>
        <taxon>Eukaryota</taxon>
        <taxon>Fungi</taxon>
        <taxon>Dikarya</taxon>
        <taxon>Basidiomycota</taxon>
        <taxon>Agaricomycotina</taxon>
        <taxon>Tremellomycetes</taxon>
        <taxon>Filobasidiales</taxon>
        <taxon>Filobasidiaceae</taxon>
        <taxon>Naganishia</taxon>
    </lineage>
</organism>
<evidence type="ECO:0000313" key="3">
    <source>
        <dbReference type="Proteomes" id="UP000620104"/>
    </source>
</evidence>
<feature type="region of interest" description="Disordered" evidence="1">
    <location>
        <begin position="1"/>
        <end position="99"/>
    </location>
</feature>
<name>A0A8H3TVP3_9TREE</name>
<proteinExistence type="predicted"/>
<keyword evidence="3" id="KW-1185">Reference proteome</keyword>
<dbReference type="AlphaFoldDB" id="A0A8H3TVP3"/>
<feature type="region of interest" description="Disordered" evidence="1">
    <location>
        <begin position="135"/>
        <end position="170"/>
    </location>
</feature>
<feature type="compositionally biased region" description="Polar residues" evidence="1">
    <location>
        <begin position="160"/>
        <end position="170"/>
    </location>
</feature>
<evidence type="ECO:0000313" key="2">
    <source>
        <dbReference type="EMBL" id="GHJ88426.1"/>
    </source>
</evidence>